<dbReference type="WBParaSite" id="GPUH_0000477401-mRNA-1">
    <property type="protein sequence ID" value="GPUH_0000477401-mRNA-1"/>
    <property type="gene ID" value="GPUH_0000477401"/>
</dbReference>
<sequence length="168" mass="18272">MNVFFCSHRPEFPGSSSPERFRQCAASPAAANIFYVTNPYSTNGFAPPPSSRHNRMLNINPAAVAAAAKGVRCEMKSMAIYDTSGIESMAPSSISERDEAARAAVFQKARMLSCSGASSSSGGRRATGHRHHDFTSLPLVPLEFWPKFPELFLFKCTCSIKKVCLFGV</sequence>
<proteinExistence type="predicted"/>
<dbReference type="Proteomes" id="UP000271098">
    <property type="component" value="Unassembled WGS sequence"/>
</dbReference>
<accession>A0A183D7S6</accession>
<name>A0A183D7S6_9BILA</name>
<reference evidence="3" key="1">
    <citation type="submission" date="2016-06" db="UniProtKB">
        <authorList>
            <consortium name="WormBaseParasite"/>
        </authorList>
    </citation>
    <scope>IDENTIFICATION</scope>
</reference>
<dbReference type="EMBL" id="UYRT01009359">
    <property type="protein sequence ID" value="VDK47205.1"/>
    <property type="molecule type" value="Genomic_DNA"/>
</dbReference>
<evidence type="ECO:0000313" key="2">
    <source>
        <dbReference type="Proteomes" id="UP000271098"/>
    </source>
</evidence>
<evidence type="ECO:0000313" key="1">
    <source>
        <dbReference type="EMBL" id="VDK47205.1"/>
    </source>
</evidence>
<reference evidence="1 2" key="2">
    <citation type="submission" date="2018-11" db="EMBL/GenBank/DDBJ databases">
        <authorList>
            <consortium name="Pathogen Informatics"/>
        </authorList>
    </citation>
    <scope>NUCLEOTIDE SEQUENCE [LARGE SCALE GENOMIC DNA]</scope>
</reference>
<protein>
    <submittedName>
        <fullName evidence="1 3">Uncharacterized protein</fullName>
    </submittedName>
</protein>
<evidence type="ECO:0000313" key="3">
    <source>
        <dbReference type="WBParaSite" id="GPUH_0000477401-mRNA-1"/>
    </source>
</evidence>
<dbReference type="AlphaFoldDB" id="A0A183D7S6"/>
<gene>
    <name evidence="1" type="ORF">GPUH_LOCUS4767</name>
</gene>
<organism evidence="3">
    <name type="scientific">Gongylonema pulchrum</name>
    <dbReference type="NCBI Taxonomy" id="637853"/>
    <lineage>
        <taxon>Eukaryota</taxon>
        <taxon>Metazoa</taxon>
        <taxon>Ecdysozoa</taxon>
        <taxon>Nematoda</taxon>
        <taxon>Chromadorea</taxon>
        <taxon>Rhabditida</taxon>
        <taxon>Spirurina</taxon>
        <taxon>Spiruromorpha</taxon>
        <taxon>Spiruroidea</taxon>
        <taxon>Gongylonematidae</taxon>
        <taxon>Gongylonema</taxon>
    </lineage>
</organism>
<keyword evidence="2" id="KW-1185">Reference proteome</keyword>